<dbReference type="Pfam" id="PF07596">
    <property type="entry name" value="SBP_bac_10"/>
    <property type="match status" value="1"/>
</dbReference>
<dbReference type="SUPFAM" id="SSF54523">
    <property type="entry name" value="Pili subunits"/>
    <property type="match status" value="1"/>
</dbReference>
<feature type="domain" description="DUF1559" evidence="1">
    <location>
        <begin position="30"/>
        <end position="333"/>
    </location>
</feature>
<name>A0A7C4QUK5_9PLAN</name>
<dbReference type="PANTHER" id="PTHR30093:SF2">
    <property type="entry name" value="TYPE II SECRETION SYSTEM PROTEIN H"/>
    <property type="match status" value="1"/>
</dbReference>
<evidence type="ECO:0000313" key="2">
    <source>
        <dbReference type="EMBL" id="HGT41129.1"/>
    </source>
</evidence>
<dbReference type="InterPro" id="IPR027558">
    <property type="entry name" value="Pre_pil_HX9DG_C"/>
</dbReference>
<dbReference type="InterPro" id="IPR012902">
    <property type="entry name" value="N_methyl_site"/>
</dbReference>
<proteinExistence type="predicted"/>
<accession>A0A7C4QUK5</accession>
<evidence type="ECO:0000259" key="1">
    <source>
        <dbReference type="Pfam" id="PF07596"/>
    </source>
</evidence>
<dbReference type="Pfam" id="PF07963">
    <property type="entry name" value="N_methyl"/>
    <property type="match status" value="1"/>
</dbReference>
<dbReference type="PANTHER" id="PTHR30093">
    <property type="entry name" value="GENERAL SECRETION PATHWAY PROTEIN G"/>
    <property type="match status" value="1"/>
</dbReference>
<dbReference type="InterPro" id="IPR011453">
    <property type="entry name" value="DUF1559"/>
</dbReference>
<dbReference type="InterPro" id="IPR045584">
    <property type="entry name" value="Pilin-like"/>
</dbReference>
<dbReference type="AlphaFoldDB" id="A0A7C4QUK5"/>
<dbReference type="PROSITE" id="PS00409">
    <property type="entry name" value="PROKAR_NTER_METHYL"/>
    <property type="match status" value="1"/>
</dbReference>
<sequence length="351" mass="37785">MRRRGFTLIELLVVIAIIAILIALLLPAVQQAREAARRTQCRNHLKQLGLALHNYESTFTILPMNGDSLGYSPQARLLPYLDQANLHFTIDYTQPLMFGPGFNPSLNPYYANIANQVLPVLLCPSDPGPSVYAVSMGSPAVTRMFGANNYMVSLGSGTGTNYDDRYPTDGIIWRLAGVRLRDVTDGTSHTVFMSEAIRGDGQDINLPAGVMDQFPYRKMLNLTAGTSSNPTGPGYNGTGALSGTPITNPDLAAAILLGTNWRGGQGSAGRGSGWIRGSNHACATNGYNTPNSRIPDVMMHGVGFYGPRSFHTGGAHVLLGDGAVRFLSDNIDVRIHRHLHSRNGGETVGEF</sequence>
<dbReference type="EMBL" id="DSVQ01000019">
    <property type="protein sequence ID" value="HGT41129.1"/>
    <property type="molecule type" value="Genomic_DNA"/>
</dbReference>
<reference evidence="2" key="1">
    <citation type="journal article" date="2020" name="mSystems">
        <title>Genome- and Community-Level Interaction Insights into Carbon Utilization and Element Cycling Functions of Hydrothermarchaeota in Hydrothermal Sediment.</title>
        <authorList>
            <person name="Zhou Z."/>
            <person name="Liu Y."/>
            <person name="Xu W."/>
            <person name="Pan J."/>
            <person name="Luo Z.H."/>
            <person name="Li M."/>
        </authorList>
    </citation>
    <scope>NUCLEOTIDE SEQUENCE [LARGE SCALE GENOMIC DNA]</scope>
    <source>
        <strain evidence="2">SpSt-508</strain>
    </source>
</reference>
<gene>
    <name evidence="2" type="ORF">ENS64_17930</name>
</gene>
<dbReference type="Gene3D" id="3.30.700.10">
    <property type="entry name" value="Glycoprotein, Type 4 Pilin"/>
    <property type="match status" value="1"/>
</dbReference>
<protein>
    <submittedName>
        <fullName evidence="2">DUF1559 domain-containing protein</fullName>
    </submittedName>
</protein>
<comment type="caution">
    <text evidence="2">The sequence shown here is derived from an EMBL/GenBank/DDBJ whole genome shotgun (WGS) entry which is preliminary data.</text>
</comment>
<organism evidence="2">
    <name type="scientific">Schlesneria paludicola</name>
    <dbReference type="NCBI Taxonomy" id="360056"/>
    <lineage>
        <taxon>Bacteria</taxon>
        <taxon>Pseudomonadati</taxon>
        <taxon>Planctomycetota</taxon>
        <taxon>Planctomycetia</taxon>
        <taxon>Planctomycetales</taxon>
        <taxon>Planctomycetaceae</taxon>
        <taxon>Schlesneria</taxon>
    </lineage>
</organism>
<dbReference type="NCBIfam" id="TIGR02532">
    <property type="entry name" value="IV_pilin_GFxxxE"/>
    <property type="match status" value="1"/>
</dbReference>
<dbReference type="NCBIfam" id="TIGR04294">
    <property type="entry name" value="pre_pil_HX9DG"/>
    <property type="match status" value="1"/>
</dbReference>